<feature type="domain" description="YdhG-like" evidence="2">
    <location>
        <begin position="27"/>
        <end position="121"/>
    </location>
</feature>
<sequence>MAGKRSEGADETAVRAYLEQSPPPGQDRYALIRSAVHAQLPPSRVSERLSYKMPTFFVDAKVLLHVGLWEEHLAIYPVPESGTDAALTEDLEPYRKGKGTLHFRYADDWPVELINRIVAAHIARRS</sequence>
<evidence type="ECO:0000256" key="1">
    <source>
        <dbReference type="SAM" id="MobiDB-lite"/>
    </source>
</evidence>
<evidence type="ECO:0000313" key="3">
    <source>
        <dbReference type="EMBL" id="QDO88229.1"/>
    </source>
</evidence>
<feature type="region of interest" description="Disordered" evidence="1">
    <location>
        <begin position="1"/>
        <end position="24"/>
    </location>
</feature>
<dbReference type="AlphaFoldDB" id="A0A516G9L7"/>
<accession>A0A516G9L7</accession>
<evidence type="ECO:0000259" key="2">
    <source>
        <dbReference type="Pfam" id="PF08818"/>
    </source>
</evidence>
<dbReference type="SUPFAM" id="SSF159888">
    <property type="entry name" value="YdhG-like"/>
    <property type="match status" value="1"/>
</dbReference>
<dbReference type="InterPro" id="IPR014922">
    <property type="entry name" value="YdhG-like"/>
</dbReference>
<gene>
    <name evidence="3" type="ORF">FNH13_07620</name>
</gene>
<evidence type="ECO:0000313" key="4">
    <source>
        <dbReference type="Proteomes" id="UP000315395"/>
    </source>
</evidence>
<reference evidence="3 4" key="1">
    <citation type="submission" date="2019-07" db="EMBL/GenBank/DDBJ databases">
        <title>complete genome sequencing of Ornithinimicrobium sp. H23M54.</title>
        <authorList>
            <person name="Bae J.-W."/>
            <person name="Lee S.-Y."/>
        </authorList>
    </citation>
    <scope>NUCLEOTIDE SEQUENCE [LARGE SCALE GENOMIC DNA]</scope>
    <source>
        <strain evidence="3 4">H23M54</strain>
    </source>
</reference>
<dbReference type="KEGG" id="orz:FNH13_07620"/>
<dbReference type="Proteomes" id="UP000315395">
    <property type="component" value="Chromosome"/>
</dbReference>
<name>A0A516G9L7_9MICO</name>
<protein>
    <recommendedName>
        <fullName evidence="2">YdhG-like domain-containing protein</fullName>
    </recommendedName>
</protein>
<organism evidence="3 4">
    <name type="scientific">Ornithinimicrobium ciconiae</name>
    <dbReference type="NCBI Taxonomy" id="2594265"/>
    <lineage>
        <taxon>Bacteria</taxon>
        <taxon>Bacillati</taxon>
        <taxon>Actinomycetota</taxon>
        <taxon>Actinomycetes</taxon>
        <taxon>Micrococcales</taxon>
        <taxon>Ornithinimicrobiaceae</taxon>
        <taxon>Ornithinimicrobium</taxon>
    </lineage>
</organism>
<proteinExistence type="predicted"/>
<dbReference type="OrthoDB" id="3236524at2"/>
<dbReference type="EMBL" id="CP041616">
    <property type="protein sequence ID" value="QDO88229.1"/>
    <property type="molecule type" value="Genomic_DNA"/>
</dbReference>
<dbReference type="Gene3D" id="3.90.1150.200">
    <property type="match status" value="1"/>
</dbReference>
<dbReference type="RefSeq" id="WP_143782904.1">
    <property type="nucleotide sequence ID" value="NZ_CP041616.1"/>
</dbReference>
<dbReference type="Pfam" id="PF08818">
    <property type="entry name" value="DUF1801"/>
    <property type="match status" value="1"/>
</dbReference>
<keyword evidence="4" id="KW-1185">Reference proteome</keyword>